<reference evidence="1" key="1">
    <citation type="submission" date="2021-03" db="EMBL/GenBank/DDBJ databases">
        <title>Draft genome sequence of rust myrtle Austropuccinia psidii MF-1, a brazilian biotype.</title>
        <authorList>
            <person name="Quecine M.C."/>
            <person name="Pachon D.M.R."/>
            <person name="Bonatelli M.L."/>
            <person name="Correr F.H."/>
            <person name="Franceschini L.M."/>
            <person name="Leite T.F."/>
            <person name="Margarido G.R.A."/>
            <person name="Almeida C.A."/>
            <person name="Ferrarezi J.A."/>
            <person name="Labate C.A."/>
        </authorList>
    </citation>
    <scope>NUCLEOTIDE SEQUENCE</scope>
    <source>
        <strain evidence="1">MF-1</strain>
    </source>
</reference>
<comment type="caution">
    <text evidence="1">The sequence shown here is derived from an EMBL/GenBank/DDBJ whole genome shotgun (WGS) entry which is preliminary data.</text>
</comment>
<dbReference type="OrthoDB" id="3158924at2759"/>
<evidence type="ECO:0000313" key="1">
    <source>
        <dbReference type="EMBL" id="MBW0494950.1"/>
    </source>
</evidence>
<organism evidence="1 2">
    <name type="scientific">Austropuccinia psidii MF-1</name>
    <dbReference type="NCBI Taxonomy" id="1389203"/>
    <lineage>
        <taxon>Eukaryota</taxon>
        <taxon>Fungi</taxon>
        <taxon>Dikarya</taxon>
        <taxon>Basidiomycota</taxon>
        <taxon>Pucciniomycotina</taxon>
        <taxon>Pucciniomycetes</taxon>
        <taxon>Pucciniales</taxon>
        <taxon>Sphaerophragmiaceae</taxon>
        <taxon>Austropuccinia</taxon>
    </lineage>
</organism>
<evidence type="ECO:0000313" key="2">
    <source>
        <dbReference type="Proteomes" id="UP000765509"/>
    </source>
</evidence>
<protein>
    <submittedName>
        <fullName evidence="1">Uncharacterized protein</fullName>
    </submittedName>
</protein>
<sequence length="143" mass="16568">MIQKMEYILRRLCSYGIEYKDHGGYTHYCIKPLPAVQLAYNSGQDSTTGKTPALVEKGWNPLLPVDHLKSNLLTIYPTAKDFHEMMKRACDTSAKCIPEAKEYNKQRWDKSHREHDFREGDQVLVSTLTLIISKDLRRLETHS</sequence>
<gene>
    <name evidence="1" type="ORF">O181_034665</name>
</gene>
<proteinExistence type="predicted"/>
<name>A0A9Q3HAF6_9BASI</name>
<dbReference type="AlphaFoldDB" id="A0A9Q3HAF6"/>
<dbReference type="Proteomes" id="UP000765509">
    <property type="component" value="Unassembled WGS sequence"/>
</dbReference>
<accession>A0A9Q3HAF6</accession>
<keyword evidence="2" id="KW-1185">Reference proteome</keyword>
<dbReference type="EMBL" id="AVOT02012838">
    <property type="protein sequence ID" value="MBW0494950.1"/>
    <property type="molecule type" value="Genomic_DNA"/>
</dbReference>